<dbReference type="EMBL" id="JACKTY010000051">
    <property type="protein sequence ID" value="MCV7230719.1"/>
    <property type="molecule type" value="Genomic_DNA"/>
</dbReference>
<evidence type="ECO:0000313" key="3">
    <source>
        <dbReference type="Proteomes" id="UP001526201"/>
    </source>
</evidence>
<comment type="caution">
    <text evidence="2">The sequence shown here is derived from an EMBL/GenBank/DDBJ whole genome shotgun (WGS) entry which is preliminary data.</text>
</comment>
<keyword evidence="1" id="KW-0472">Membrane</keyword>
<keyword evidence="3" id="KW-1185">Reference proteome</keyword>
<gene>
    <name evidence="2" type="ORF">H7J73_32395</name>
</gene>
<dbReference type="Proteomes" id="UP001526201">
    <property type="component" value="Unassembled WGS sequence"/>
</dbReference>
<organism evidence="2 3">
    <name type="scientific">Mycolicibacterium komossense</name>
    <dbReference type="NCBI Taxonomy" id="1779"/>
    <lineage>
        <taxon>Bacteria</taxon>
        <taxon>Bacillati</taxon>
        <taxon>Actinomycetota</taxon>
        <taxon>Actinomycetes</taxon>
        <taxon>Mycobacteriales</taxon>
        <taxon>Mycobacteriaceae</taxon>
        <taxon>Mycolicibacterium</taxon>
    </lineage>
</organism>
<dbReference type="RefSeq" id="WP_264072009.1">
    <property type="nucleotide sequence ID" value="NZ_JACKTY010000051.1"/>
</dbReference>
<feature type="transmembrane region" description="Helical" evidence="1">
    <location>
        <begin position="12"/>
        <end position="31"/>
    </location>
</feature>
<protein>
    <recommendedName>
        <fullName evidence="4">Secreted protein</fullName>
    </recommendedName>
</protein>
<proteinExistence type="predicted"/>
<sequence length="68" mass="7308">MTAAVTNVVQMAAALAVALIVGWCLGVRGTLRFRTIENEIAEVERDQLIDGEAELALDEDPAPAELTR</sequence>
<evidence type="ECO:0000313" key="2">
    <source>
        <dbReference type="EMBL" id="MCV7230719.1"/>
    </source>
</evidence>
<evidence type="ECO:0008006" key="4">
    <source>
        <dbReference type="Google" id="ProtNLM"/>
    </source>
</evidence>
<name>A0ABT3CMR8_9MYCO</name>
<accession>A0ABT3CMR8</accession>
<keyword evidence="1" id="KW-0812">Transmembrane</keyword>
<reference evidence="2 3" key="1">
    <citation type="journal article" date="2022" name="BMC Genomics">
        <title>Comparative genome analysis of mycobacteria focusing on tRNA and non-coding RNA.</title>
        <authorList>
            <person name="Behra P.R.K."/>
            <person name="Pettersson B.M.F."/>
            <person name="Ramesh M."/>
            <person name="Das S."/>
            <person name="Dasgupta S."/>
            <person name="Kirsebom L.A."/>
        </authorList>
    </citation>
    <scope>NUCLEOTIDE SEQUENCE [LARGE SCALE GENOMIC DNA]</scope>
    <source>
        <strain evidence="2 3">DSM 44078</strain>
    </source>
</reference>
<evidence type="ECO:0000256" key="1">
    <source>
        <dbReference type="SAM" id="Phobius"/>
    </source>
</evidence>
<keyword evidence="1" id="KW-1133">Transmembrane helix</keyword>